<feature type="region of interest" description="Disordered" evidence="8">
    <location>
        <begin position="673"/>
        <end position="708"/>
    </location>
</feature>
<evidence type="ECO:0000256" key="3">
    <source>
        <dbReference type="ARBA" id="ARBA00022741"/>
    </source>
</evidence>
<evidence type="ECO:0000256" key="8">
    <source>
        <dbReference type="SAM" id="MobiDB-lite"/>
    </source>
</evidence>
<keyword evidence="3 6" id="KW-0547">Nucleotide-binding</keyword>
<evidence type="ECO:0000259" key="9">
    <source>
        <dbReference type="PROSITE" id="PS50051"/>
    </source>
</evidence>
<feature type="region of interest" description="Disordered" evidence="8">
    <location>
        <begin position="1"/>
        <end position="31"/>
    </location>
</feature>
<dbReference type="InterPro" id="IPR033762">
    <property type="entry name" value="MCM_OB"/>
</dbReference>
<dbReference type="Pfam" id="PF17207">
    <property type="entry name" value="MCM_OB"/>
    <property type="match status" value="1"/>
</dbReference>
<dbReference type="PRINTS" id="PR01657">
    <property type="entry name" value="MCMFAMILY"/>
</dbReference>
<dbReference type="PROSITE" id="PS50051">
    <property type="entry name" value="MCM_2"/>
    <property type="match status" value="1"/>
</dbReference>
<comment type="similarity">
    <text evidence="1 6">Belongs to the MCM family.</text>
</comment>
<keyword evidence="7 10" id="KW-0378">Hydrolase</keyword>
<dbReference type="InterPro" id="IPR027417">
    <property type="entry name" value="P-loop_NTPase"/>
</dbReference>
<dbReference type="InterPro" id="IPR031327">
    <property type="entry name" value="MCM"/>
</dbReference>
<evidence type="ECO:0000256" key="1">
    <source>
        <dbReference type="ARBA" id="ARBA00008010"/>
    </source>
</evidence>
<dbReference type="Gene3D" id="2.20.28.10">
    <property type="match status" value="1"/>
</dbReference>
<sequence>MDVTPRSRQVLSARASTPRPDSPNFNQNSLDMTHNETQYTQYGRTPNLVRRIRNARNDIGELGREAFMDQRDVSRLPFLLDNRLEEVPERFTNFMNNFVTSESERLENNRLSHYLAKLVDFIKENLHEQGAGYISYLPFEVDLTHVYTFDLVLYKLLVTFPADCIAELDRVVLKLFNEMLSKHYSDVTLENNAVFPRTRLMNKPHSDFVGNLDPSMADSLVQFSGTVVRQTWIVPEITMACFRCRGQRKVRLNETEKCTCEQYEYVIQGEVNEPVACSECNNKYTFELNHNMSVYSTKKLVKLLQVNSGDSSVDGVEGVNNGTDASSNKAANGEAESGSGEEKGDSFNIDELGEVYVKDNEIVNLNLYDDLVDSVSTGDRVTVVGILKVTPCRSSTTKRTLKTLYNYFVNVIHVKVVNSTQGPTRGLKYLGNENEFSDLQVYKIVELAKNPMVYKILLDSFAPSIKARNNVKIGLLCQLFSNNPGNQESYKADNFRGIINVLLCGDPGTAKSQLLHYTHLLSPRSIYTSGKSSSSVGLTASIKFSEGDNGRAMIQPGAVVLANGGVCCIDELDKCHHDARLSLYEVMEQQTVTIAKAGIVATLKAETAILASCNPINSRYDKSKAVIENINIPPSLFTRFDLIYLVLDHIDRDTDEMISMSISRDFLKPLQAASSGDSSEAGGNRDVSNNTSSTDADDSSVSTPEDQDMKMSDLDLMRMYIKFAKLHCFPELSENAKKVITREYIRMREGNYQSNPSEEVLDEDGKDLLNLNTSNNRMIYVSSRMISSIIRIGVALARMRMSDLVTKEDAMQAVQIVKSSTFQSLVDPTTGKIDFDQLHQGITTSKMHQLNQIHEQIMELFTKSAEQDSTKALELNELINLLSKSSGQESGGLTDRYKEGERYREGEGYRMVLEVLSKMQQEGTVVKESNGYKLKRLFS</sequence>
<keyword evidence="7" id="KW-0539">Nucleus</keyword>
<evidence type="ECO:0000256" key="2">
    <source>
        <dbReference type="ARBA" id="ARBA00022705"/>
    </source>
</evidence>
<dbReference type="PANTHER" id="PTHR11630:SF66">
    <property type="entry name" value="DNA REPLICATION LICENSING FACTOR MCM4"/>
    <property type="match status" value="1"/>
</dbReference>
<comment type="subunit">
    <text evidence="7">Component of the MCM2-7 complex.</text>
</comment>
<evidence type="ECO:0000256" key="5">
    <source>
        <dbReference type="ARBA" id="ARBA00023125"/>
    </source>
</evidence>
<feature type="compositionally biased region" description="Polar residues" evidence="8">
    <location>
        <begin position="1"/>
        <end position="10"/>
    </location>
</feature>
<dbReference type="InterPro" id="IPR001208">
    <property type="entry name" value="MCM_dom"/>
</dbReference>
<keyword evidence="4 6" id="KW-0067">ATP-binding</keyword>
<keyword evidence="2 7" id="KW-0235">DNA replication</keyword>
<dbReference type="SMART" id="SM00350">
    <property type="entry name" value="MCM"/>
    <property type="match status" value="1"/>
</dbReference>
<evidence type="ECO:0000256" key="6">
    <source>
        <dbReference type="RuleBase" id="RU004070"/>
    </source>
</evidence>
<dbReference type="GO" id="GO:0005634">
    <property type="term" value="C:nucleus"/>
    <property type="evidence" value="ECO:0007669"/>
    <property type="project" value="TreeGrafter"/>
</dbReference>
<dbReference type="GO" id="GO:1902975">
    <property type="term" value="P:mitotic DNA replication initiation"/>
    <property type="evidence" value="ECO:0007669"/>
    <property type="project" value="TreeGrafter"/>
</dbReference>
<dbReference type="GO" id="GO:0000727">
    <property type="term" value="P:double-strand break repair via break-induced replication"/>
    <property type="evidence" value="ECO:0007669"/>
    <property type="project" value="TreeGrafter"/>
</dbReference>
<feature type="domain" description="MCM C-terminal AAA(+) ATPase" evidence="9">
    <location>
        <begin position="453"/>
        <end position="662"/>
    </location>
</feature>
<dbReference type="Proteomes" id="UP000244803">
    <property type="component" value="Chromosome 4"/>
</dbReference>
<dbReference type="PROSITE" id="PS00847">
    <property type="entry name" value="MCM_1"/>
    <property type="match status" value="1"/>
</dbReference>
<keyword evidence="7" id="KW-0347">Helicase</keyword>
<name>A0A976QSF6_THEOR</name>
<dbReference type="PANTHER" id="PTHR11630">
    <property type="entry name" value="DNA REPLICATION LICENSING FACTOR MCM FAMILY MEMBER"/>
    <property type="match status" value="1"/>
</dbReference>
<comment type="function">
    <text evidence="7">Acts as component of the MCM2-7 complex (MCM complex) which is the replicative helicase essential for 'once per cell cycle' DNA replication initiation and elongation in eukaryotic cells. The active ATPase sites in the MCM2-7 ring are formed through the interaction surfaces of two neighboring subunits such that a critical structure of a conserved arginine finger motif is provided in trans relative to the ATP-binding site of the Walker A box of the adjacent subunit. The six ATPase active sites, however, are likely to contribute differentially to the complex helicase activity.</text>
</comment>
<dbReference type="SUPFAM" id="SSF50249">
    <property type="entry name" value="Nucleic acid-binding proteins"/>
    <property type="match status" value="2"/>
</dbReference>
<dbReference type="InterPro" id="IPR012340">
    <property type="entry name" value="NA-bd_OB-fold"/>
</dbReference>
<dbReference type="GO" id="GO:0006271">
    <property type="term" value="P:DNA strand elongation involved in DNA replication"/>
    <property type="evidence" value="ECO:0007669"/>
    <property type="project" value="TreeGrafter"/>
</dbReference>
<dbReference type="Pfam" id="PF17855">
    <property type="entry name" value="MCM_lid"/>
    <property type="match status" value="1"/>
</dbReference>
<reference evidence="10" key="1">
    <citation type="submission" date="2022-07" db="EMBL/GenBank/DDBJ databases">
        <title>Evaluation of T. orientalis genome assembly methods using nanopore sequencing and analysis of variation between genomes.</title>
        <authorList>
            <person name="Yam J."/>
            <person name="Micallef M.L."/>
            <person name="Liu M."/>
            <person name="Djordjevic S.P."/>
            <person name="Bogema D.R."/>
            <person name="Jenkins C."/>
        </authorList>
    </citation>
    <scope>NUCLEOTIDE SEQUENCE</scope>
    <source>
        <strain evidence="10">Fish Creek</strain>
    </source>
</reference>
<comment type="catalytic activity">
    <reaction evidence="7">
        <text>ATP + H2O = ADP + phosphate + H(+)</text>
        <dbReference type="Rhea" id="RHEA:13065"/>
        <dbReference type="ChEBI" id="CHEBI:15377"/>
        <dbReference type="ChEBI" id="CHEBI:15378"/>
        <dbReference type="ChEBI" id="CHEBI:30616"/>
        <dbReference type="ChEBI" id="CHEBI:43474"/>
        <dbReference type="ChEBI" id="CHEBI:456216"/>
        <dbReference type="EC" id="3.6.4.12"/>
    </reaction>
</comment>
<dbReference type="Pfam" id="PF00493">
    <property type="entry name" value="MCM"/>
    <property type="match status" value="1"/>
</dbReference>
<protein>
    <recommendedName>
        <fullName evidence="7">DNA replication licensing factor MCM4</fullName>
        <ecNumber evidence="7">3.6.4.12</ecNumber>
    </recommendedName>
</protein>
<dbReference type="InterPro" id="IPR008047">
    <property type="entry name" value="MCM_4"/>
</dbReference>
<keyword evidence="5 6" id="KW-0238">DNA-binding</keyword>
<evidence type="ECO:0000313" key="11">
    <source>
        <dbReference type="Proteomes" id="UP000244803"/>
    </source>
</evidence>
<organism evidence="10 11">
    <name type="scientific">Theileria orientalis</name>
    <dbReference type="NCBI Taxonomy" id="68886"/>
    <lineage>
        <taxon>Eukaryota</taxon>
        <taxon>Sar</taxon>
        <taxon>Alveolata</taxon>
        <taxon>Apicomplexa</taxon>
        <taxon>Aconoidasida</taxon>
        <taxon>Piroplasmida</taxon>
        <taxon>Theileriidae</taxon>
        <taxon>Theileria</taxon>
    </lineage>
</organism>
<dbReference type="Gene3D" id="3.40.50.300">
    <property type="entry name" value="P-loop containing nucleotide triphosphate hydrolases"/>
    <property type="match status" value="1"/>
</dbReference>
<dbReference type="OrthoDB" id="10251574at2759"/>
<evidence type="ECO:0000256" key="7">
    <source>
        <dbReference type="RuleBase" id="RU368062"/>
    </source>
</evidence>
<dbReference type="AlphaFoldDB" id="A0A976QSF6"/>
<dbReference type="GO" id="GO:0042555">
    <property type="term" value="C:MCM complex"/>
    <property type="evidence" value="ECO:0007669"/>
    <property type="project" value="UniProtKB-UniRule"/>
</dbReference>
<dbReference type="GO" id="GO:0005524">
    <property type="term" value="F:ATP binding"/>
    <property type="evidence" value="ECO:0007669"/>
    <property type="project" value="UniProtKB-UniRule"/>
</dbReference>
<evidence type="ECO:0000256" key="4">
    <source>
        <dbReference type="ARBA" id="ARBA00022840"/>
    </source>
</evidence>
<evidence type="ECO:0000313" key="10">
    <source>
        <dbReference type="EMBL" id="UKJ89333.1"/>
    </source>
</evidence>
<accession>A0A976QSF6</accession>
<dbReference type="InterPro" id="IPR018525">
    <property type="entry name" value="MCM_CS"/>
</dbReference>
<dbReference type="Gene3D" id="2.40.50.140">
    <property type="entry name" value="Nucleic acid-binding proteins"/>
    <property type="match status" value="2"/>
</dbReference>
<feature type="compositionally biased region" description="Low complexity" evidence="8">
    <location>
        <begin position="673"/>
        <end position="703"/>
    </location>
</feature>
<dbReference type="EC" id="3.6.4.12" evidence="7"/>
<gene>
    <name evidence="10" type="primary">MCM4</name>
    <name evidence="10" type="ORF">MACJ_002581</name>
</gene>
<dbReference type="SUPFAM" id="SSF52540">
    <property type="entry name" value="P-loop containing nucleoside triphosphate hydrolases"/>
    <property type="match status" value="1"/>
</dbReference>
<dbReference type="PRINTS" id="PR01660">
    <property type="entry name" value="MCMPROTEIN4"/>
</dbReference>
<dbReference type="GO" id="GO:0016787">
    <property type="term" value="F:hydrolase activity"/>
    <property type="evidence" value="ECO:0007669"/>
    <property type="project" value="UniProtKB-KW"/>
</dbReference>
<dbReference type="GO" id="GO:0003697">
    <property type="term" value="F:single-stranded DNA binding"/>
    <property type="evidence" value="ECO:0007669"/>
    <property type="project" value="TreeGrafter"/>
</dbReference>
<proteinExistence type="inferred from homology"/>
<dbReference type="InterPro" id="IPR041562">
    <property type="entry name" value="MCM_lid"/>
</dbReference>
<dbReference type="EMBL" id="CP056067">
    <property type="protein sequence ID" value="UKJ89333.1"/>
    <property type="molecule type" value="Genomic_DNA"/>
</dbReference>
<feature type="region of interest" description="Disordered" evidence="8">
    <location>
        <begin position="311"/>
        <end position="346"/>
    </location>
</feature>
<dbReference type="GO" id="GO:0017116">
    <property type="term" value="F:single-stranded DNA helicase activity"/>
    <property type="evidence" value="ECO:0007669"/>
    <property type="project" value="TreeGrafter"/>
</dbReference>
<feature type="compositionally biased region" description="Low complexity" evidence="8">
    <location>
        <begin position="329"/>
        <end position="338"/>
    </location>
</feature>